<evidence type="ECO:0000313" key="6">
    <source>
        <dbReference type="EMBL" id="KAK5619175.1"/>
    </source>
</evidence>
<evidence type="ECO:0000256" key="4">
    <source>
        <dbReference type="ARBA" id="ARBA00023180"/>
    </source>
</evidence>
<evidence type="ECO:0000256" key="3">
    <source>
        <dbReference type="ARBA" id="ARBA00022737"/>
    </source>
</evidence>
<evidence type="ECO:0000259" key="5">
    <source>
        <dbReference type="SMART" id="SM00013"/>
    </source>
</evidence>
<dbReference type="InterPro" id="IPR050333">
    <property type="entry name" value="SLRP"/>
</dbReference>
<keyword evidence="1" id="KW-0433">Leucine-rich repeat</keyword>
<dbReference type="InterPro" id="IPR001611">
    <property type="entry name" value="Leu-rich_rpt"/>
</dbReference>
<dbReference type="GO" id="GO:0005615">
    <property type="term" value="C:extracellular space"/>
    <property type="evidence" value="ECO:0007669"/>
    <property type="project" value="TreeGrafter"/>
</dbReference>
<organism evidence="6 7">
    <name type="scientific">Crenichthys baileyi</name>
    <name type="common">White River springfish</name>
    <dbReference type="NCBI Taxonomy" id="28760"/>
    <lineage>
        <taxon>Eukaryota</taxon>
        <taxon>Metazoa</taxon>
        <taxon>Chordata</taxon>
        <taxon>Craniata</taxon>
        <taxon>Vertebrata</taxon>
        <taxon>Euteleostomi</taxon>
        <taxon>Actinopterygii</taxon>
        <taxon>Neopterygii</taxon>
        <taxon>Teleostei</taxon>
        <taxon>Neoteleostei</taxon>
        <taxon>Acanthomorphata</taxon>
        <taxon>Ovalentaria</taxon>
        <taxon>Atherinomorphae</taxon>
        <taxon>Cyprinodontiformes</taxon>
        <taxon>Goodeidae</taxon>
        <taxon>Crenichthys</taxon>
    </lineage>
</organism>
<gene>
    <name evidence="6" type="ORF">CRENBAI_024080</name>
</gene>
<dbReference type="Pfam" id="PF13855">
    <property type="entry name" value="LRR_8"/>
    <property type="match status" value="1"/>
</dbReference>
<keyword evidence="4" id="KW-0325">Glycoprotein</keyword>
<proteinExistence type="predicted"/>
<sequence>MEGVVRDRNSSAAWRSNSCRCGWLTGGDKVPGLMESRGAARWRVDRVRLEEAEVMEFGCCQRSLTEYPYSNSWHEKARKLQGTSNRHYAIYLHRTQTRLLQSQQDLHGDSSTVDMDFPKHSILQAFCVMLLAWMLVRCQTPVEPEEEEEEEVMKKADNATLTTTECPSECSCTADGTVDCAGVDLTEFPEELPDKIRRLSLQNNKIKEITVEHISLLHQLETLNLQNNWLTTEGLEDEGFEMLEQLAYLYLANNKVGVEANKKALAWNAKNKRSELSRSMLLLFAF</sequence>
<name>A0AAV9SCY5_9TELE</name>
<comment type="caution">
    <text evidence="6">The sequence shown here is derived from an EMBL/GenBank/DDBJ whole genome shotgun (WGS) entry which is preliminary data.</text>
</comment>
<dbReference type="InterPro" id="IPR000372">
    <property type="entry name" value="LRRNT"/>
</dbReference>
<evidence type="ECO:0000256" key="2">
    <source>
        <dbReference type="ARBA" id="ARBA00022729"/>
    </source>
</evidence>
<dbReference type="AlphaFoldDB" id="A0AAV9SCY5"/>
<dbReference type="SMART" id="SM00013">
    <property type="entry name" value="LRRNT"/>
    <property type="match status" value="1"/>
</dbReference>
<dbReference type="PANTHER" id="PTHR45712:SF22">
    <property type="entry name" value="INSULIN-LIKE GROWTH FACTOR-BINDING PROTEIN COMPLEX ACID LABILE SUBUNIT"/>
    <property type="match status" value="1"/>
</dbReference>
<protein>
    <recommendedName>
        <fullName evidence="5">LRRNT domain-containing protein</fullName>
    </recommendedName>
</protein>
<keyword evidence="7" id="KW-1185">Reference proteome</keyword>
<dbReference type="Proteomes" id="UP001311232">
    <property type="component" value="Unassembled WGS sequence"/>
</dbReference>
<reference evidence="6 7" key="1">
    <citation type="submission" date="2021-06" db="EMBL/GenBank/DDBJ databases">
        <authorList>
            <person name="Palmer J.M."/>
        </authorList>
    </citation>
    <scope>NUCLEOTIDE SEQUENCE [LARGE SCALE GENOMIC DNA]</scope>
    <source>
        <strain evidence="6 7">MEX-2019</strain>
        <tissue evidence="6">Muscle</tissue>
    </source>
</reference>
<keyword evidence="2" id="KW-0732">Signal</keyword>
<dbReference type="InterPro" id="IPR032675">
    <property type="entry name" value="LRR_dom_sf"/>
</dbReference>
<evidence type="ECO:0000313" key="7">
    <source>
        <dbReference type="Proteomes" id="UP001311232"/>
    </source>
</evidence>
<dbReference type="EMBL" id="JAHHUM010000585">
    <property type="protein sequence ID" value="KAK5619175.1"/>
    <property type="molecule type" value="Genomic_DNA"/>
</dbReference>
<evidence type="ECO:0000256" key="1">
    <source>
        <dbReference type="ARBA" id="ARBA00022614"/>
    </source>
</evidence>
<accession>A0AAV9SCY5</accession>
<dbReference type="Gene3D" id="3.80.10.10">
    <property type="entry name" value="Ribonuclease Inhibitor"/>
    <property type="match status" value="1"/>
</dbReference>
<dbReference type="SUPFAM" id="SSF52058">
    <property type="entry name" value="L domain-like"/>
    <property type="match status" value="1"/>
</dbReference>
<keyword evidence="3" id="KW-0677">Repeat</keyword>
<feature type="domain" description="LRRNT" evidence="5">
    <location>
        <begin position="165"/>
        <end position="198"/>
    </location>
</feature>
<dbReference type="PANTHER" id="PTHR45712">
    <property type="entry name" value="AGAP008170-PA"/>
    <property type="match status" value="1"/>
</dbReference>